<feature type="coiled-coil region" evidence="1">
    <location>
        <begin position="220"/>
        <end position="247"/>
    </location>
</feature>
<sequence length="1140" mass="128384">MAGNETKITDIVGKEAFDQLERLDRKLADTQNVYIGLVKEIGKGLTINPSSLSELNAKIEEYKKNVSALKSTIDTLNKTNDQYKRKIDELIEVNKRYAEAAGRVQNSLDQSSSSIAKESNAISENMKAKQQEVVISQELKGLIDHTLGSREENIRRVAQERTILAQLSKEKSQLNKMEKSGAISTKDAVQKRQDLVRSELLHRESLRELLNILTNETKMINSANDSYQEQSLQLERLRKAYRMLSTEAANSKLGVELQKNIAALDTQVKSVDKSLGQHQRNVGNYVSTWDGMGNAINQLTREFPAFSVSLQTGFLAISNNIPILVDQISRIRKENAALREEGLKGVPVWKQIAKSALSWNTLLSVGITLLTVYGKDIFEWGKNLLSSSSSAKAASEAQRDLNSSTGDYAKALKNSTSSYGENLVTLRNLQAEWNNLGDNLNKQKQFIIDNASEFKKLDVSVTDVNDAENLLVDNTDAFVKAMALRAQATAAQKLAQEKYAEALQKRIEAENLQKKADEAREKGQYAATAVMQDTRFGVKSVKELAEENAKAIEVDVKSLNDQADALDEAGFAYFNYNKKQMEAARSELESAGIRESSNEEKLKRQQEQIEREAKRREKLEMEAERNIQEDRLNVMDEGYKKDRLLLEQSFQKRIDDVKTKGVRVNEQIEAIEAERSKRLAEFDRKISEQRANEEAQNRLAIAEKGSLQELDARLDILQLQKDKELREADKTGQDRALIEEKYLKLIENLYNDYGKRLMSTEQSQNEILLSQRQIEINEELNALTKQYEQGIIKKKEYEKQKSDLEHQYAMESLQSQLSILESNLYLFEGDERLEKEKEIARLRVQLSKETSDKIIEDAKREEEERKKVEQAKKRLIQESISAIISIGNSLFQRQIDNVDAEIEANQEEYDAKVETIDALAEKDIITTEEAEARKRAAEEETSRKNKELEKKKAELQTRQAKFQKSIDIAQTIAATAQAIMVAYKDAGPIAGAIFAAMIAATGAVQLATIIAQPIPKYAHGTDNHPGGLAIVGDGGRSEAVLVGDKAYITPDKPTLLSLPAGAEVVPDLNDPAFLSRFVDNTYWLTHNKKGEPVQIVNNFDAEGIIRANNEIKKEIGKLSKTISKGSKNIDFENYKRSRMN</sequence>
<protein>
    <submittedName>
        <fullName evidence="3">Tail tape measure protein</fullName>
    </submittedName>
</protein>
<evidence type="ECO:0000256" key="1">
    <source>
        <dbReference type="SAM" id="Coils"/>
    </source>
</evidence>
<feature type="coiled-coil region" evidence="1">
    <location>
        <begin position="500"/>
        <end position="569"/>
    </location>
</feature>
<accession>A0A8S5P219</accession>
<evidence type="ECO:0000256" key="2">
    <source>
        <dbReference type="SAM" id="MobiDB-lite"/>
    </source>
</evidence>
<feature type="region of interest" description="Disordered" evidence="2">
    <location>
        <begin position="590"/>
        <end position="610"/>
    </location>
</feature>
<proteinExistence type="predicted"/>
<name>A0A8S5P219_9CAUD</name>
<reference evidence="3" key="1">
    <citation type="journal article" date="2021" name="Proc. Natl. Acad. Sci. U.S.A.">
        <title>A Catalog of Tens of Thousands of Viruses from Human Metagenomes Reveals Hidden Associations with Chronic Diseases.</title>
        <authorList>
            <person name="Tisza M.J."/>
            <person name="Buck C.B."/>
        </authorList>
    </citation>
    <scope>NUCLEOTIDE SEQUENCE</scope>
    <source>
        <strain evidence="3">CtZE52</strain>
    </source>
</reference>
<keyword evidence="1" id="KW-0175">Coiled coil</keyword>
<feature type="coiled-coil region" evidence="1">
    <location>
        <begin position="851"/>
        <end position="965"/>
    </location>
</feature>
<evidence type="ECO:0000313" key="3">
    <source>
        <dbReference type="EMBL" id="DAE01135.1"/>
    </source>
</evidence>
<feature type="coiled-coil region" evidence="1">
    <location>
        <begin position="780"/>
        <end position="814"/>
    </location>
</feature>
<dbReference type="EMBL" id="BK015320">
    <property type="protein sequence ID" value="DAE01135.1"/>
    <property type="molecule type" value="Genomic_DNA"/>
</dbReference>
<organism evidence="3">
    <name type="scientific">Siphoviridae sp. ctZE52</name>
    <dbReference type="NCBI Taxonomy" id="2825557"/>
    <lineage>
        <taxon>Viruses</taxon>
        <taxon>Duplodnaviria</taxon>
        <taxon>Heunggongvirae</taxon>
        <taxon>Uroviricota</taxon>
        <taxon>Caudoviricetes</taxon>
    </lineage>
</organism>
<feature type="coiled-coil region" evidence="1">
    <location>
        <begin position="52"/>
        <end position="100"/>
    </location>
</feature>
<feature type="compositionally biased region" description="Basic and acidic residues" evidence="2">
    <location>
        <begin position="596"/>
        <end position="610"/>
    </location>
</feature>